<dbReference type="InterPro" id="IPR010926">
    <property type="entry name" value="Myosin_TH1"/>
</dbReference>
<dbReference type="InterPro" id="IPR027417">
    <property type="entry name" value="P-loop_NTPase"/>
</dbReference>
<reference evidence="10 11" key="1">
    <citation type="journal article" date="2023" name="Commun. Biol.">
        <title>Genome analysis of Parmales, the sister group of diatoms, reveals the evolutionary specialization of diatoms from phago-mixotrophs to photoautotrophs.</title>
        <authorList>
            <person name="Ban H."/>
            <person name="Sato S."/>
            <person name="Yoshikawa S."/>
            <person name="Yamada K."/>
            <person name="Nakamura Y."/>
            <person name="Ichinomiya M."/>
            <person name="Sato N."/>
            <person name="Blanc-Mathieu R."/>
            <person name="Endo H."/>
            <person name="Kuwata A."/>
            <person name="Ogata H."/>
        </authorList>
    </citation>
    <scope>NUCLEOTIDE SEQUENCE [LARGE SCALE GENOMIC DNA]</scope>
</reference>
<dbReference type="PRINTS" id="PR00193">
    <property type="entry name" value="MYOSINHEAVY"/>
</dbReference>
<feature type="domain" description="TH1" evidence="9">
    <location>
        <begin position="386"/>
        <end position="576"/>
    </location>
</feature>
<dbReference type="PROSITE" id="PS50096">
    <property type="entry name" value="IQ"/>
    <property type="match status" value="1"/>
</dbReference>
<evidence type="ECO:0000256" key="6">
    <source>
        <dbReference type="PROSITE-ProRule" id="PRU00782"/>
    </source>
</evidence>
<dbReference type="InterPro" id="IPR001609">
    <property type="entry name" value="Myosin_head_motor_dom-like"/>
</dbReference>
<dbReference type="Pfam" id="PF06017">
    <property type="entry name" value="Myosin_TH1"/>
    <property type="match status" value="1"/>
</dbReference>
<evidence type="ECO:0000256" key="3">
    <source>
        <dbReference type="ARBA" id="ARBA00023123"/>
    </source>
</evidence>
<comment type="similarity">
    <text evidence="6">Belongs to the TRAFAC class myosin-kinesin ATPase superfamily. Myosin family.</text>
</comment>
<feature type="non-terminal residue" evidence="10">
    <location>
        <position position="1"/>
    </location>
</feature>
<dbReference type="Gene3D" id="3.40.850.10">
    <property type="entry name" value="Kinesin motor domain"/>
    <property type="match status" value="1"/>
</dbReference>
<dbReference type="PROSITE" id="PS51757">
    <property type="entry name" value="TH1"/>
    <property type="match status" value="1"/>
</dbReference>
<feature type="compositionally biased region" description="Gly residues" evidence="7">
    <location>
        <begin position="627"/>
        <end position="642"/>
    </location>
</feature>
<organism evidence="10 11">
    <name type="scientific">Tetraparma gracilis</name>
    <dbReference type="NCBI Taxonomy" id="2962635"/>
    <lineage>
        <taxon>Eukaryota</taxon>
        <taxon>Sar</taxon>
        <taxon>Stramenopiles</taxon>
        <taxon>Ochrophyta</taxon>
        <taxon>Bolidophyceae</taxon>
        <taxon>Parmales</taxon>
        <taxon>Triparmaceae</taxon>
        <taxon>Tetraparma</taxon>
    </lineage>
</organism>
<name>A0ABQ6N822_9STRA</name>
<evidence type="ECO:0000259" key="9">
    <source>
        <dbReference type="PROSITE" id="PS51757"/>
    </source>
</evidence>
<dbReference type="SUPFAM" id="SSF52540">
    <property type="entry name" value="P-loop containing nucleoside triphosphate hydrolases"/>
    <property type="match status" value="1"/>
</dbReference>
<evidence type="ECO:0000256" key="2">
    <source>
        <dbReference type="ARBA" id="ARBA00022840"/>
    </source>
</evidence>
<keyword evidence="1" id="KW-0547">Nucleotide-binding</keyword>
<evidence type="ECO:0000313" key="10">
    <source>
        <dbReference type="EMBL" id="GMI43577.1"/>
    </source>
</evidence>
<dbReference type="EMBL" id="BRYB01001132">
    <property type="protein sequence ID" value="GMI43577.1"/>
    <property type="molecule type" value="Genomic_DNA"/>
</dbReference>
<evidence type="ECO:0000259" key="8">
    <source>
        <dbReference type="PROSITE" id="PS51456"/>
    </source>
</evidence>
<feature type="domain" description="Myosin motor" evidence="8">
    <location>
        <begin position="1"/>
        <end position="349"/>
    </location>
</feature>
<evidence type="ECO:0000256" key="1">
    <source>
        <dbReference type="ARBA" id="ARBA00022741"/>
    </source>
</evidence>
<feature type="region of interest" description="Actin-binding" evidence="6">
    <location>
        <begin position="227"/>
        <end position="249"/>
    </location>
</feature>
<dbReference type="Gene3D" id="1.20.5.4820">
    <property type="match status" value="1"/>
</dbReference>
<evidence type="ECO:0000256" key="4">
    <source>
        <dbReference type="ARBA" id="ARBA00023175"/>
    </source>
</evidence>
<keyword evidence="2" id="KW-0067">ATP-binding</keyword>
<dbReference type="PANTHER" id="PTHR13140">
    <property type="entry name" value="MYOSIN"/>
    <property type="match status" value="1"/>
</dbReference>
<feature type="compositionally biased region" description="Gly residues" evidence="7">
    <location>
        <begin position="595"/>
        <end position="604"/>
    </location>
</feature>
<evidence type="ECO:0000256" key="5">
    <source>
        <dbReference type="ARBA" id="ARBA00023203"/>
    </source>
</evidence>
<dbReference type="PROSITE" id="PS51456">
    <property type="entry name" value="MYOSIN_MOTOR"/>
    <property type="match status" value="1"/>
</dbReference>
<protein>
    <submittedName>
        <fullName evidence="10">Uncharacterized protein</fullName>
    </submittedName>
</protein>
<comment type="caution">
    <text evidence="6">Lacks conserved residue(s) required for the propagation of feature annotation.</text>
</comment>
<dbReference type="Gene3D" id="1.20.58.530">
    <property type="match status" value="1"/>
</dbReference>
<feature type="region of interest" description="Disordered" evidence="7">
    <location>
        <begin position="585"/>
        <end position="651"/>
    </location>
</feature>
<dbReference type="SMART" id="SM00242">
    <property type="entry name" value="MYSc"/>
    <property type="match status" value="1"/>
</dbReference>
<accession>A0ABQ6N822</accession>
<gene>
    <name evidence="10" type="ORF">TeGR_g4358</name>
</gene>
<feature type="compositionally biased region" description="Polar residues" evidence="7">
    <location>
        <begin position="614"/>
        <end position="623"/>
    </location>
</feature>
<evidence type="ECO:0000256" key="7">
    <source>
        <dbReference type="SAM" id="MobiDB-lite"/>
    </source>
</evidence>
<dbReference type="PANTHER" id="PTHR13140:SF679">
    <property type="entry name" value="UNCONVENTIONAL MYOSIN IC"/>
    <property type="match status" value="1"/>
</dbReference>
<keyword evidence="5 6" id="KW-0009">Actin-binding</keyword>
<keyword evidence="4" id="KW-0505">Motor protein</keyword>
<keyword evidence="11" id="KW-1185">Reference proteome</keyword>
<dbReference type="Proteomes" id="UP001165060">
    <property type="component" value="Unassembled WGS sequence"/>
</dbReference>
<proteinExistence type="inferred from homology"/>
<sequence>VFEKPLTPEDAVRARDALAMSLYQNAFRDIVVKLNASMETMGGESSRIGILDIYGFEIFDENSMEQLHINYCNEKLQQLFIELTLKAEQETYTREGIRWETVKYFDNAPVIGLIENKRPPGILALLDEESVMPRATDDTFAQKCQRNIQNQHYLPMGNTHFQIQHYAGEVVYANYGMIEKNKDQLNKNLVEMLQETVQNEYIKALYPVQAKSFKKPPTVSTQFVAQMKTLMSNLSECNAHYVRTIKPNDQKKAGVYQKDMVKNQVTYLGLKENVVVRRAGYAVRNPYEEFFQRYRLLSQDVWPFGTGDAIADCETILHAVGITSGYEKGKTMIFLREPESLFQLEDARDAKLNMVAAKIQGCYRGWIAIKYFLELRRKAEEIFDGKKRRAGSIHLNFHGDYLDIRSSLSLCTELEEAGEELFDVKFADKVDKINRKGVVQERYMIITSNAFYFMTPTMEKCAKKSENKLNCLLGLSLSTFADGYLILHFTTHDYVVTSRRKAEIVMILKERYSVLMEAECPLDFNDQIQYKTFGGGLFRSKEVVMNTISFTENRGLPDGNVMMAMKNGVMCVEVPSNLASKSKIGLRGEGRDARTGGGGGGGGYKAAAMAVSKPVQNTYQSAARPQYGGGGGGGPPAFGGGPPKNPHSSDI</sequence>
<dbReference type="InterPro" id="IPR036961">
    <property type="entry name" value="Kinesin_motor_dom_sf"/>
</dbReference>
<keyword evidence="3 6" id="KW-0518">Myosin</keyword>
<dbReference type="Gene3D" id="1.20.120.720">
    <property type="entry name" value="Myosin VI head, motor domain, U50 subdomain"/>
    <property type="match status" value="1"/>
</dbReference>
<comment type="caution">
    <text evidence="10">The sequence shown here is derived from an EMBL/GenBank/DDBJ whole genome shotgun (WGS) entry which is preliminary data.</text>
</comment>
<dbReference type="Pfam" id="PF00063">
    <property type="entry name" value="Myosin_head"/>
    <property type="match status" value="1"/>
</dbReference>
<evidence type="ECO:0000313" key="11">
    <source>
        <dbReference type="Proteomes" id="UP001165060"/>
    </source>
</evidence>